<keyword evidence="3" id="KW-0560">Oxidoreductase</keyword>
<evidence type="ECO:0000259" key="7">
    <source>
        <dbReference type="PROSITE" id="PS50048"/>
    </source>
</evidence>
<dbReference type="InterPro" id="IPR053187">
    <property type="entry name" value="Notoamide_regulator"/>
</dbReference>
<feature type="domain" description="Zn(2)-C6 fungal-type" evidence="7">
    <location>
        <begin position="402"/>
        <end position="432"/>
    </location>
</feature>
<dbReference type="PROSITE" id="PS50048">
    <property type="entry name" value="ZN2_CY6_FUNGAL_2"/>
    <property type="match status" value="1"/>
</dbReference>
<dbReference type="HOGENOM" id="CLU_282269_0_0_1"/>
<protein>
    <recommendedName>
        <fullName evidence="7">Zn(2)-C6 fungal-type domain-containing protein</fullName>
    </recommendedName>
</protein>
<dbReference type="GeneID" id="63917439"/>
<keyword evidence="4" id="KW-0539">Nucleus</keyword>
<dbReference type="CDD" id="cd00067">
    <property type="entry name" value="GAL4"/>
    <property type="match status" value="1"/>
</dbReference>
<dbReference type="GO" id="GO:0008270">
    <property type="term" value="F:zinc ion binding"/>
    <property type="evidence" value="ECO:0007669"/>
    <property type="project" value="InterPro"/>
</dbReference>
<dbReference type="PANTHER" id="PTHR47256">
    <property type="entry name" value="ZN(II)2CYS6 TRANSCRIPTION FACTOR (EUROFUNG)-RELATED"/>
    <property type="match status" value="1"/>
</dbReference>
<evidence type="ECO:0000256" key="2">
    <source>
        <dbReference type="ARBA" id="ARBA00022827"/>
    </source>
</evidence>
<reference evidence="8 9" key="1">
    <citation type="journal article" date="2014" name="BMC Genomics">
        <title>Genome sequencing of four Aureobasidium pullulans varieties: biotechnological potential, stress tolerance, and description of new species.</title>
        <authorList>
            <person name="Gostin Ar C."/>
            <person name="Ohm R.A."/>
            <person name="Kogej T."/>
            <person name="Sonjak S."/>
            <person name="Turk M."/>
            <person name="Zajc J."/>
            <person name="Zalar P."/>
            <person name="Grube M."/>
            <person name="Sun H."/>
            <person name="Han J."/>
            <person name="Sharma A."/>
            <person name="Chiniquy J."/>
            <person name="Ngan C.Y."/>
            <person name="Lipzen A."/>
            <person name="Barry K."/>
            <person name="Grigoriev I.V."/>
            <person name="Gunde-Cimerman N."/>
        </authorList>
    </citation>
    <scope>NUCLEOTIDE SEQUENCE [LARGE SCALE GENOMIC DNA]</scope>
    <source>
        <strain evidence="8 9">CBS 110374</strain>
    </source>
</reference>
<evidence type="ECO:0000256" key="4">
    <source>
        <dbReference type="ARBA" id="ARBA00023242"/>
    </source>
</evidence>
<organism evidence="8 9">
    <name type="scientific">Aureobasidium melanogenum (strain CBS 110374)</name>
    <name type="common">Aureobasidium pullulans var. melanogenum</name>
    <dbReference type="NCBI Taxonomy" id="1043003"/>
    <lineage>
        <taxon>Eukaryota</taxon>
        <taxon>Fungi</taxon>
        <taxon>Dikarya</taxon>
        <taxon>Ascomycota</taxon>
        <taxon>Pezizomycotina</taxon>
        <taxon>Dothideomycetes</taxon>
        <taxon>Dothideomycetidae</taxon>
        <taxon>Dothideales</taxon>
        <taxon>Saccotheciaceae</taxon>
        <taxon>Aureobasidium</taxon>
    </lineage>
</organism>
<dbReference type="PRINTS" id="PR00420">
    <property type="entry name" value="RNGMNOXGNASE"/>
</dbReference>
<dbReference type="AlphaFoldDB" id="A0A074W3T1"/>
<evidence type="ECO:0000313" key="9">
    <source>
        <dbReference type="Proteomes" id="UP000030672"/>
    </source>
</evidence>
<sequence length="1107" mass="124329">MLYFEDAEKVYRHSRPRFHSMLLEQLSQIGIEVEYDRKVHEYFEEAERDRAGVVLRDGSRILGDLVVAADGLRSNSWRLVAGKEVPARSSGDALFRVAYPVELALADPKVAEHFPLLEDGRSTIQLWRGVGVQAAFWRNEHEMSWSLSRPVTPSDVIRYTSTIPGWPEIADRVIRTTPPGMIIDWKLMWRDPQPDWTSPAGRVIQLGDAAHAFLPNSGNGGTQAMEDAISLAACIAIAGDNQKIPTATRVHNLLRFERVSCLQAFGVISRDEAQGKPSNERGQVSRDGSKGKHAQVGRWILRHDPEQYALKNYCKAAMHLQEGTSFKNTNVPPGMVYIPWTIDTLLEAHAKGRPTAVVRSTAVKLARRGWFRDGPTLGMASTAVPPDQPSHPTTKRHQIVVACNKCRTRKVKCDGQRPTCAKCADRGLECVYAAEPDAPPIIALKRKHDALQRENNEVNQLLSHLKSVAQPDALKILDFLRDGQDVRSTIEFARTLPAPGAPAEQLLSTFRDQNVSEGSLTSVPYGGFSSHASVALDLNGGRDRYDRITTHSHDLSSVNPGTTLPSMPDLLASLREPLSPSPPAQRSTRIRRSPSAPNLQQVHAIPSRHRTSPYIWLYDDRLSRVSAQDWNVTYVDDVGFRNIISSFFVWDHPSIHMFDEDDFLDGLIRLPSDTCSEVLVHAVLAYGSVNYAHVDRETAAAVLKASWSEAERLWETPIDKEQDLASGAAAMMIWAMHTFHGADKLGMPYLLAMRHITTNMGLYDKGRRAEVYDPAQPRRTQARAVFAWGMHDWAIFAEVAFRADLGFKNEPPIEPPRVVNISEHEQWMPWPWPKQGRTVPALRYETFDAQARLTTIFKRIIPLQTKYSSGPLTLEYLTASLDLYKRFKDWWDRIDPMLKNMNYLEEAPPHVFQVICTYHFAIVELFRPFTMTSTNPTPHAAPLVKAKLPVEPCLSVAINSALQARAVQSRVAKLYSRDQFMNFFPYYALPVAFETLPSISSLSPTFSYHAASAFLDALRVLFHASSQLPVIQYAAMGIEQAASGMNIVLPDEAKAMFEAFKRRNAEDDDRNRGKSNWVVVFNTANTNVQASRLDNLVRELNNLRLET</sequence>
<dbReference type="EMBL" id="KL584825">
    <property type="protein sequence ID" value="KEQ66169.1"/>
    <property type="molecule type" value="Genomic_DNA"/>
</dbReference>
<dbReference type="InterPro" id="IPR002938">
    <property type="entry name" value="FAD-bd"/>
</dbReference>
<dbReference type="RefSeq" id="XP_040883192.1">
    <property type="nucleotide sequence ID" value="XM_041024066.1"/>
</dbReference>
<evidence type="ECO:0000256" key="5">
    <source>
        <dbReference type="SAM" id="Coils"/>
    </source>
</evidence>
<dbReference type="PROSITE" id="PS00463">
    <property type="entry name" value="ZN2_CY6_FUNGAL_1"/>
    <property type="match status" value="1"/>
</dbReference>
<dbReference type="InterPro" id="IPR036864">
    <property type="entry name" value="Zn2-C6_fun-type_DNA-bd_sf"/>
</dbReference>
<dbReference type="GO" id="GO:0016491">
    <property type="term" value="F:oxidoreductase activity"/>
    <property type="evidence" value="ECO:0007669"/>
    <property type="project" value="UniProtKB-KW"/>
</dbReference>
<dbReference type="Gene3D" id="3.50.50.60">
    <property type="entry name" value="FAD/NAD(P)-binding domain"/>
    <property type="match status" value="1"/>
</dbReference>
<dbReference type="CDD" id="cd12148">
    <property type="entry name" value="fungal_TF_MHR"/>
    <property type="match status" value="1"/>
</dbReference>
<evidence type="ECO:0000313" key="8">
    <source>
        <dbReference type="EMBL" id="KEQ66169.1"/>
    </source>
</evidence>
<feature type="region of interest" description="Disordered" evidence="6">
    <location>
        <begin position="272"/>
        <end position="296"/>
    </location>
</feature>
<dbReference type="Pfam" id="PF01494">
    <property type="entry name" value="FAD_binding_3"/>
    <property type="match status" value="1"/>
</dbReference>
<dbReference type="GO" id="GO:0071949">
    <property type="term" value="F:FAD binding"/>
    <property type="evidence" value="ECO:0007669"/>
    <property type="project" value="InterPro"/>
</dbReference>
<name>A0A074W3T1_AURM1</name>
<gene>
    <name evidence="8" type="ORF">M437DRAFT_62398</name>
</gene>
<evidence type="ECO:0000256" key="1">
    <source>
        <dbReference type="ARBA" id="ARBA00022630"/>
    </source>
</evidence>
<dbReference type="SUPFAM" id="SSF51905">
    <property type="entry name" value="FAD/NAD(P)-binding domain"/>
    <property type="match status" value="1"/>
</dbReference>
<dbReference type="PANTHER" id="PTHR47256:SF1">
    <property type="entry name" value="ZN(II)2CYS6 TRANSCRIPTION FACTOR (EUROFUNG)"/>
    <property type="match status" value="1"/>
</dbReference>
<dbReference type="SUPFAM" id="SSF57701">
    <property type="entry name" value="Zn2/Cys6 DNA-binding domain"/>
    <property type="match status" value="1"/>
</dbReference>
<accession>A0A074W3T1</accession>
<dbReference type="Proteomes" id="UP000030672">
    <property type="component" value="Unassembled WGS sequence"/>
</dbReference>
<keyword evidence="5" id="KW-0175">Coiled coil</keyword>
<dbReference type="SMART" id="SM00066">
    <property type="entry name" value="GAL4"/>
    <property type="match status" value="1"/>
</dbReference>
<keyword evidence="2" id="KW-0274">FAD</keyword>
<keyword evidence="9" id="KW-1185">Reference proteome</keyword>
<dbReference type="InterPro" id="IPR036188">
    <property type="entry name" value="FAD/NAD-bd_sf"/>
</dbReference>
<dbReference type="STRING" id="1043003.A0A074W3T1"/>
<evidence type="ECO:0000256" key="6">
    <source>
        <dbReference type="SAM" id="MobiDB-lite"/>
    </source>
</evidence>
<keyword evidence="1" id="KW-0285">Flavoprotein</keyword>
<dbReference type="InterPro" id="IPR001138">
    <property type="entry name" value="Zn2Cys6_DnaBD"/>
</dbReference>
<evidence type="ECO:0000256" key="3">
    <source>
        <dbReference type="ARBA" id="ARBA00023002"/>
    </source>
</evidence>
<feature type="region of interest" description="Disordered" evidence="6">
    <location>
        <begin position="573"/>
        <end position="604"/>
    </location>
</feature>
<dbReference type="Gene3D" id="4.10.240.10">
    <property type="entry name" value="Zn(2)-C6 fungal-type DNA-binding domain"/>
    <property type="match status" value="1"/>
</dbReference>
<dbReference type="Pfam" id="PF00172">
    <property type="entry name" value="Zn_clus"/>
    <property type="match status" value="1"/>
</dbReference>
<dbReference type="GO" id="GO:0000981">
    <property type="term" value="F:DNA-binding transcription factor activity, RNA polymerase II-specific"/>
    <property type="evidence" value="ECO:0007669"/>
    <property type="project" value="InterPro"/>
</dbReference>
<proteinExistence type="predicted"/>
<feature type="coiled-coil region" evidence="5">
    <location>
        <begin position="441"/>
        <end position="468"/>
    </location>
</feature>